<dbReference type="InterPro" id="IPR010656">
    <property type="entry name" value="DctM"/>
</dbReference>
<comment type="subcellular location">
    <subcellularLocation>
        <location evidence="1 7">Cell inner membrane</location>
        <topology evidence="1 7">Multi-pass membrane protein</topology>
    </subcellularLocation>
</comment>
<dbReference type="STRING" id="197461.A3843_10395"/>
<evidence type="ECO:0000256" key="4">
    <source>
        <dbReference type="ARBA" id="ARBA00022692"/>
    </source>
</evidence>
<reference evidence="10 11" key="1">
    <citation type="submission" date="2016-03" db="EMBL/GenBank/DDBJ databases">
        <title>Genome sequence of Nesiotobacter sp. nov., a moderately halophilic alphaproteobacterium isolated from the Yellow Sea, China.</title>
        <authorList>
            <person name="Zhang G."/>
            <person name="Zhang R."/>
        </authorList>
    </citation>
    <scope>NUCLEOTIDE SEQUENCE [LARGE SCALE GENOMIC DNA]</scope>
    <source>
        <strain evidence="10 11">WB1-6</strain>
    </source>
</reference>
<keyword evidence="7" id="KW-0813">Transport</keyword>
<keyword evidence="5 8" id="KW-1133">Transmembrane helix</keyword>
<keyword evidence="3 7" id="KW-0997">Cell inner membrane</keyword>
<gene>
    <name evidence="10" type="ORF">A3843_10395</name>
</gene>
<name>A0A1U7JH65_9HYPH</name>
<feature type="transmembrane region" description="Helical" evidence="8">
    <location>
        <begin position="424"/>
        <end position="442"/>
    </location>
</feature>
<evidence type="ECO:0000259" key="9">
    <source>
        <dbReference type="Pfam" id="PF06808"/>
    </source>
</evidence>
<evidence type="ECO:0000256" key="1">
    <source>
        <dbReference type="ARBA" id="ARBA00004429"/>
    </source>
</evidence>
<feature type="transmembrane region" description="Helical" evidence="8">
    <location>
        <begin position="7"/>
        <end position="28"/>
    </location>
</feature>
<evidence type="ECO:0000313" key="11">
    <source>
        <dbReference type="Proteomes" id="UP000185783"/>
    </source>
</evidence>
<comment type="function">
    <text evidence="7">Part of the tripartite ATP-independent periplasmic (TRAP) transport system.</text>
</comment>
<feature type="transmembrane region" description="Helical" evidence="8">
    <location>
        <begin position="363"/>
        <end position="384"/>
    </location>
</feature>
<keyword evidence="2" id="KW-1003">Cell membrane</keyword>
<evidence type="ECO:0000256" key="3">
    <source>
        <dbReference type="ARBA" id="ARBA00022519"/>
    </source>
</evidence>
<feature type="transmembrane region" description="Helical" evidence="8">
    <location>
        <begin position="197"/>
        <end position="222"/>
    </location>
</feature>
<dbReference type="RefSeq" id="WP_028481207.1">
    <property type="nucleotide sequence ID" value="NZ_LVVZ01000015.1"/>
</dbReference>
<evidence type="ECO:0000256" key="2">
    <source>
        <dbReference type="ARBA" id="ARBA00022475"/>
    </source>
</evidence>
<dbReference type="Pfam" id="PF06808">
    <property type="entry name" value="DctM"/>
    <property type="match status" value="1"/>
</dbReference>
<dbReference type="PANTHER" id="PTHR33362:SF7">
    <property type="entry name" value="SLL1103 PROTEIN"/>
    <property type="match status" value="1"/>
</dbReference>
<dbReference type="GO" id="GO:0022857">
    <property type="term" value="F:transmembrane transporter activity"/>
    <property type="evidence" value="ECO:0007669"/>
    <property type="project" value="UniProtKB-UniRule"/>
</dbReference>
<keyword evidence="4 8" id="KW-0812">Transmembrane</keyword>
<feature type="transmembrane region" description="Helical" evidence="8">
    <location>
        <begin position="295"/>
        <end position="314"/>
    </location>
</feature>
<evidence type="ECO:0000313" key="10">
    <source>
        <dbReference type="EMBL" id="OKL43991.1"/>
    </source>
</evidence>
<feature type="transmembrane region" description="Helical" evidence="8">
    <location>
        <begin position="102"/>
        <end position="133"/>
    </location>
</feature>
<dbReference type="AlphaFoldDB" id="A0A1U7JH65"/>
<dbReference type="PANTHER" id="PTHR33362">
    <property type="entry name" value="SIALIC ACID TRAP TRANSPORTER PERMEASE PROTEIN SIAT-RELATED"/>
    <property type="match status" value="1"/>
</dbReference>
<evidence type="ECO:0000256" key="6">
    <source>
        <dbReference type="ARBA" id="ARBA00023136"/>
    </source>
</evidence>
<dbReference type="GO" id="GO:0005886">
    <property type="term" value="C:plasma membrane"/>
    <property type="evidence" value="ECO:0007669"/>
    <property type="project" value="UniProtKB-SubCell"/>
</dbReference>
<dbReference type="InterPro" id="IPR004681">
    <property type="entry name" value="TRAP_DctM"/>
</dbReference>
<accession>A0A1U7JH65</accession>
<feature type="transmembrane region" description="Helical" evidence="8">
    <location>
        <begin position="34"/>
        <end position="53"/>
    </location>
</feature>
<feature type="transmembrane region" description="Helical" evidence="8">
    <location>
        <begin position="326"/>
        <end position="351"/>
    </location>
</feature>
<feature type="transmembrane region" description="Helical" evidence="8">
    <location>
        <begin position="271"/>
        <end position="288"/>
    </location>
</feature>
<dbReference type="EMBL" id="LVVZ01000015">
    <property type="protein sequence ID" value="OKL43991.1"/>
    <property type="molecule type" value="Genomic_DNA"/>
</dbReference>
<comment type="caution">
    <text evidence="10">The sequence shown here is derived from an EMBL/GenBank/DDBJ whole genome shotgun (WGS) entry which is preliminary data.</text>
</comment>
<keyword evidence="11" id="KW-1185">Reference proteome</keyword>
<proteinExistence type="predicted"/>
<feature type="transmembrane region" description="Helical" evidence="8">
    <location>
        <begin position="145"/>
        <end position="170"/>
    </location>
</feature>
<feature type="transmembrane region" description="Helical" evidence="8">
    <location>
        <begin position="454"/>
        <end position="479"/>
    </location>
</feature>
<feature type="transmembrane region" description="Helical" evidence="8">
    <location>
        <begin position="396"/>
        <end position="417"/>
    </location>
</feature>
<evidence type="ECO:0000256" key="7">
    <source>
        <dbReference type="RuleBase" id="RU369079"/>
    </source>
</evidence>
<sequence>MDGLLHTLDIFMFATACVLLMAGFPVAFTLAGVALVFALLGTLFGGSMTLGAIPSRIFGTMTNETLIAVPLFIFMGVMLERSKVAEELLETMGRLFGRMPGGLGIAVSVVGALLAASTGIVGATVVTMGLLSLPTMLRNGYSPRLACGSIAASGTLGQIIPPSIVLVFLADQLSNAYQTAQREMGNWSPDPFSVGDLFAGALLPGLTLVGMYILYQLFTAFTQPHKSPPMEVDEDNAPSLSQVLHALVPPIALIIAVLGSILLGIATPTEAAAVGAVGAILLAGYRLHEEKPLPVYAAVLALVALLILTSFMDLRVLRNEIPTTDMIGIVVACILTAILAYGIVVSLVRVLKDNVLVPVMHSTTQITCMVFVILIGATFFSLIFRDLGGEELVHELLTGMPGGALGAIIAVMLMMFVLGFFLDFLEIVFVVVPLVAPVLLQLPMPNGESMSPAWLGVMMAVNLQTSFLTPPFGFALFYLRGVAPPTVKTSDIYWGIIPFVFIQILMLVILWYVPEIATWLPQVIYG</sequence>
<protein>
    <submittedName>
        <fullName evidence="10">Tripartite transporter</fullName>
    </submittedName>
</protein>
<feature type="domain" description="TRAP C4-dicarboxylate transport system permease DctM subunit" evidence="9">
    <location>
        <begin position="14"/>
        <end position="516"/>
    </location>
</feature>
<feature type="transmembrane region" description="Helical" evidence="8">
    <location>
        <begin position="65"/>
        <end position="82"/>
    </location>
</feature>
<evidence type="ECO:0000256" key="5">
    <source>
        <dbReference type="ARBA" id="ARBA00022989"/>
    </source>
</evidence>
<evidence type="ECO:0000256" key="8">
    <source>
        <dbReference type="SAM" id="Phobius"/>
    </source>
</evidence>
<feature type="transmembrane region" description="Helical" evidence="8">
    <location>
        <begin position="491"/>
        <end position="513"/>
    </location>
</feature>
<organism evidence="10 11">
    <name type="scientific">Pseudovibrio exalbescens</name>
    <dbReference type="NCBI Taxonomy" id="197461"/>
    <lineage>
        <taxon>Bacteria</taxon>
        <taxon>Pseudomonadati</taxon>
        <taxon>Pseudomonadota</taxon>
        <taxon>Alphaproteobacteria</taxon>
        <taxon>Hyphomicrobiales</taxon>
        <taxon>Stappiaceae</taxon>
        <taxon>Pseudovibrio</taxon>
    </lineage>
</organism>
<dbReference type="Proteomes" id="UP000185783">
    <property type="component" value="Unassembled WGS sequence"/>
</dbReference>
<keyword evidence="6 8" id="KW-0472">Membrane</keyword>